<accession>A0A4S8L2V7</accession>
<name>A0A4S8L2V7_DENBC</name>
<evidence type="ECO:0000313" key="2">
    <source>
        <dbReference type="Proteomes" id="UP000297245"/>
    </source>
</evidence>
<sequence>MSSAQALLYVYAECGPNVSEDNFHDWYDKEHAPARLTVPGFLSAVRYKSLDSTKVPTWLAMYDMTNEGVLSTKEYAHLRETASQNERDVISRLMTLGRGIYSLVSTKSTPEAEIKEGAPVASGKFLYAVHMQVVGTTDKPNAEDAFLKWYSQTRVPLLSKVPGWIRSRIYRLNGYTDMAGGSKDVKGVPDVVKTWEPMKFLALHEWDRDGMEVTGSPEFKMCMTEERPWTLPGSETPMAEMEDRRFGLYKAFEKQ</sequence>
<keyword evidence="2" id="KW-1185">Reference proteome</keyword>
<dbReference type="EMBL" id="ML179719">
    <property type="protein sequence ID" value="THU82623.1"/>
    <property type="molecule type" value="Genomic_DNA"/>
</dbReference>
<dbReference type="OrthoDB" id="2851338at2759"/>
<organism evidence="1 2">
    <name type="scientific">Dendrothele bispora (strain CBS 962.96)</name>
    <dbReference type="NCBI Taxonomy" id="1314807"/>
    <lineage>
        <taxon>Eukaryota</taxon>
        <taxon>Fungi</taxon>
        <taxon>Dikarya</taxon>
        <taxon>Basidiomycota</taxon>
        <taxon>Agaricomycotina</taxon>
        <taxon>Agaricomycetes</taxon>
        <taxon>Agaricomycetidae</taxon>
        <taxon>Agaricales</taxon>
        <taxon>Agaricales incertae sedis</taxon>
        <taxon>Dendrothele</taxon>
    </lineage>
</organism>
<dbReference type="AlphaFoldDB" id="A0A4S8L2V7"/>
<evidence type="ECO:0000313" key="1">
    <source>
        <dbReference type="EMBL" id="THU82623.1"/>
    </source>
</evidence>
<reference evidence="1 2" key="1">
    <citation type="journal article" date="2019" name="Nat. Ecol. Evol.">
        <title>Megaphylogeny resolves global patterns of mushroom evolution.</title>
        <authorList>
            <person name="Varga T."/>
            <person name="Krizsan K."/>
            <person name="Foldi C."/>
            <person name="Dima B."/>
            <person name="Sanchez-Garcia M."/>
            <person name="Sanchez-Ramirez S."/>
            <person name="Szollosi G.J."/>
            <person name="Szarkandi J.G."/>
            <person name="Papp V."/>
            <person name="Albert L."/>
            <person name="Andreopoulos W."/>
            <person name="Angelini C."/>
            <person name="Antonin V."/>
            <person name="Barry K.W."/>
            <person name="Bougher N.L."/>
            <person name="Buchanan P."/>
            <person name="Buyck B."/>
            <person name="Bense V."/>
            <person name="Catcheside P."/>
            <person name="Chovatia M."/>
            <person name="Cooper J."/>
            <person name="Damon W."/>
            <person name="Desjardin D."/>
            <person name="Finy P."/>
            <person name="Geml J."/>
            <person name="Haridas S."/>
            <person name="Hughes K."/>
            <person name="Justo A."/>
            <person name="Karasinski D."/>
            <person name="Kautmanova I."/>
            <person name="Kiss B."/>
            <person name="Kocsube S."/>
            <person name="Kotiranta H."/>
            <person name="LaButti K.M."/>
            <person name="Lechner B.E."/>
            <person name="Liimatainen K."/>
            <person name="Lipzen A."/>
            <person name="Lukacs Z."/>
            <person name="Mihaltcheva S."/>
            <person name="Morgado L.N."/>
            <person name="Niskanen T."/>
            <person name="Noordeloos M.E."/>
            <person name="Ohm R.A."/>
            <person name="Ortiz-Santana B."/>
            <person name="Ovrebo C."/>
            <person name="Racz N."/>
            <person name="Riley R."/>
            <person name="Savchenko A."/>
            <person name="Shiryaev A."/>
            <person name="Soop K."/>
            <person name="Spirin V."/>
            <person name="Szebenyi C."/>
            <person name="Tomsovsky M."/>
            <person name="Tulloss R.E."/>
            <person name="Uehling J."/>
            <person name="Grigoriev I.V."/>
            <person name="Vagvolgyi C."/>
            <person name="Papp T."/>
            <person name="Martin F.M."/>
            <person name="Miettinen O."/>
            <person name="Hibbett D.S."/>
            <person name="Nagy L.G."/>
        </authorList>
    </citation>
    <scope>NUCLEOTIDE SEQUENCE [LARGE SCALE GENOMIC DNA]</scope>
    <source>
        <strain evidence="1 2">CBS 962.96</strain>
    </source>
</reference>
<proteinExistence type="predicted"/>
<dbReference type="InterPro" id="IPR011008">
    <property type="entry name" value="Dimeric_a/b-barrel"/>
</dbReference>
<dbReference type="SUPFAM" id="SSF54909">
    <property type="entry name" value="Dimeric alpha+beta barrel"/>
    <property type="match status" value="1"/>
</dbReference>
<gene>
    <name evidence="1" type="ORF">K435DRAFT_766445</name>
</gene>
<protein>
    <submittedName>
        <fullName evidence="1">Uncharacterized protein</fullName>
    </submittedName>
</protein>
<dbReference type="Proteomes" id="UP000297245">
    <property type="component" value="Unassembled WGS sequence"/>
</dbReference>